<dbReference type="Pfam" id="PF12627">
    <property type="entry name" value="PolyA_pol_RNAbd"/>
    <property type="match status" value="1"/>
</dbReference>
<evidence type="ECO:0000259" key="9">
    <source>
        <dbReference type="SMART" id="SM00471"/>
    </source>
</evidence>
<dbReference type="Gene3D" id="3.30.460.10">
    <property type="entry name" value="Beta Polymerase, domain 2"/>
    <property type="match status" value="1"/>
</dbReference>
<dbReference type="Gene3D" id="1.10.246.80">
    <property type="match status" value="1"/>
</dbReference>
<dbReference type="Gene3D" id="1.10.3090.10">
    <property type="entry name" value="cca-adding enzyme, domain 2"/>
    <property type="match status" value="2"/>
</dbReference>
<organism evidence="10 11">
    <name type="scientific">Rubrobacter tropicus</name>
    <dbReference type="NCBI Taxonomy" id="2653851"/>
    <lineage>
        <taxon>Bacteria</taxon>
        <taxon>Bacillati</taxon>
        <taxon>Actinomycetota</taxon>
        <taxon>Rubrobacteria</taxon>
        <taxon>Rubrobacterales</taxon>
        <taxon>Rubrobacteraceae</taxon>
        <taxon>Rubrobacter</taxon>
    </lineage>
</organism>
<keyword evidence="6" id="KW-0547">Nucleotide-binding</keyword>
<evidence type="ECO:0000256" key="4">
    <source>
        <dbReference type="ARBA" id="ARBA00022695"/>
    </source>
</evidence>
<keyword evidence="3" id="KW-0819">tRNA processing</keyword>
<comment type="cofactor">
    <cofactor evidence="1">
        <name>Mg(2+)</name>
        <dbReference type="ChEBI" id="CHEBI:18420"/>
    </cofactor>
</comment>
<name>A0A6G8Q577_9ACTN</name>
<dbReference type="Proteomes" id="UP000501452">
    <property type="component" value="Chromosome"/>
</dbReference>
<dbReference type="SMART" id="SM00471">
    <property type="entry name" value="HDc"/>
    <property type="match status" value="1"/>
</dbReference>
<dbReference type="GO" id="GO:0000049">
    <property type="term" value="F:tRNA binding"/>
    <property type="evidence" value="ECO:0007669"/>
    <property type="project" value="TreeGrafter"/>
</dbReference>
<keyword evidence="7" id="KW-0460">Magnesium</keyword>
<dbReference type="CDD" id="cd00077">
    <property type="entry name" value="HDc"/>
    <property type="match status" value="1"/>
</dbReference>
<dbReference type="InterPro" id="IPR032828">
    <property type="entry name" value="PolyA_RNA-bd"/>
</dbReference>
<keyword evidence="8" id="KW-0694">RNA-binding</keyword>
<sequence length="513" mass="57790">MVMMADVKKLEIPEPVVRLGEAFRGAGHELYLVGGYVRDRLLGGHEEAKPDADATTGARPAEIKRLLRPLADDLWAVGERFGTIGATVGGYAVEVTTYRSDLYTEGSRHPEVRFGDSLVEDLARRDFTINAIAADALTGEISDPFEGRKDLESGVIRPVGDPLDRMRDDPLRMLRAVRFETTLSKPDKPFALTTDLEKAIRENARWLESISAERIREEFEKVLLSENVTAGLRALVRLGLMPYIVPEFMETLKVEQEAEFHHKDVFEHTLIVVQNVENTPVLRKAAFFHDIGKPRTLVYEHRCTYCGAKSAQKTTGEGECEVCRGRTIPKKIHFYGHENVGAGIARRAMKRLAYPKDDTDAVSHLVAHHMRPMGYAVGRDPWSDSAVRRFVRDTYLARGDKVLADVDMLLKLARADITGSAPRRRRVAEASWQSLKDRVDEVRAEDSIERLESPLDGNDLMRMFDRPPGRWIKPIKDHLQGEVIEGRLAKDDTGTARQLAEAFAREHDLFGEE</sequence>
<keyword evidence="2 8" id="KW-0808">Transferase</keyword>
<dbReference type="CDD" id="cd05398">
    <property type="entry name" value="NT_ClassII-CCAase"/>
    <property type="match status" value="1"/>
</dbReference>
<dbReference type="KEGG" id="rub:GBA63_02335"/>
<keyword evidence="5" id="KW-0479">Metal-binding</keyword>
<dbReference type="InterPro" id="IPR043519">
    <property type="entry name" value="NT_sf"/>
</dbReference>
<gene>
    <name evidence="10" type="ORF">GBA63_02335</name>
</gene>
<comment type="similarity">
    <text evidence="8">Belongs to the tRNA nucleotidyltransferase/poly(A) polymerase family.</text>
</comment>
<dbReference type="GO" id="GO:0008033">
    <property type="term" value="P:tRNA processing"/>
    <property type="evidence" value="ECO:0007669"/>
    <property type="project" value="UniProtKB-KW"/>
</dbReference>
<dbReference type="EMBL" id="CP045119">
    <property type="protein sequence ID" value="QIN81593.1"/>
    <property type="molecule type" value="Genomic_DNA"/>
</dbReference>
<evidence type="ECO:0000256" key="6">
    <source>
        <dbReference type="ARBA" id="ARBA00022741"/>
    </source>
</evidence>
<dbReference type="GO" id="GO:0016779">
    <property type="term" value="F:nucleotidyltransferase activity"/>
    <property type="evidence" value="ECO:0007669"/>
    <property type="project" value="UniProtKB-KW"/>
</dbReference>
<keyword evidence="11" id="KW-1185">Reference proteome</keyword>
<dbReference type="InterPro" id="IPR003607">
    <property type="entry name" value="HD/PDEase_dom"/>
</dbReference>
<dbReference type="GO" id="GO:0046872">
    <property type="term" value="F:metal ion binding"/>
    <property type="evidence" value="ECO:0007669"/>
    <property type="project" value="UniProtKB-KW"/>
</dbReference>
<keyword evidence="4" id="KW-0548">Nucleotidyltransferase</keyword>
<evidence type="ECO:0000313" key="10">
    <source>
        <dbReference type="EMBL" id="QIN81593.1"/>
    </source>
</evidence>
<dbReference type="InterPro" id="IPR002646">
    <property type="entry name" value="PolA_pol_head_dom"/>
</dbReference>
<dbReference type="SUPFAM" id="SSF81891">
    <property type="entry name" value="Poly A polymerase C-terminal region-like"/>
    <property type="match status" value="1"/>
</dbReference>
<dbReference type="SUPFAM" id="SSF81301">
    <property type="entry name" value="Nucleotidyltransferase"/>
    <property type="match status" value="1"/>
</dbReference>
<evidence type="ECO:0000256" key="7">
    <source>
        <dbReference type="ARBA" id="ARBA00022842"/>
    </source>
</evidence>
<dbReference type="Pfam" id="PF01966">
    <property type="entry name" value="HD"/>
    <property type="match status" value="1"/>
</dbReference>
<evidence type="ECO:0000256" key="1">
    <source>
        <dbReference type="ARBA" id="ARBA00001946"/>
    </source>
</evidence>
<dbReference type="PANTHER" id="PTHR46173">
    <property type="entry name" value="CCA TRNA NUCLEOTIDYLTRANSFERASE 1, MITOCHONDRIAL"/>
    <property type="match status" value="1"/>
</dbReference>
<dbReference type="InterPro" id="IPR050264">
    <property type="entry name" value="Bact_CCA-adding_enz_type3_sf"/>
</dbReference>
<evidence type="ECO:0000313" key="11">
    <source>
        <dbReference type="Proteomes" id="UP000501452"/>
    </source>
</evidence>
<dbReference type="GO" id="GO:0000166">
    <property type="term" value="F:nucleotide binding"/>
    <property type="evidence" value="ECO:0007669"/>
    <property type="project" value="UniProtKB-KW"/>
</dbReference>
<feature type="domain" description="HD/PDEase" evidence="9">
    <location>
        <begin position="261"/>
        <end position="430"/>
    </location>
</feature>
<protein>
    <submittedName>
        <fullName evidence="10">HD domain-containing protein</fullName>
    </submittedName>
</protein>
<evidence type="ECO:0000256" key="2">
    <source>
        <dbReference type="ARBA" id="ARBA00022679"/>
    </source>
</evidence>
<evidence type="ECO:0000256" key="5">
    <source>
        <dbReference type="ARBA" id="ARBA00022723"/>
    </source>
</evidence>
<accession>A0A6G8Q577</accession>
<evidence type="ECO:0000256" key="3">
    <source>
        <dbReference type="ARBA" id="ARBA00022694"/>
    </source>
</evidence>
<dbReference type="AlphaFoldDB" id="A0A6G8Q577"/>
<dbReference type="InterPro" id="IPR006674">
    <property type="entry name" value="HD_domain"/>
</dbReference>
<dbReference type="PANTHER" id="PTHR46173:SF1">
    <property type="entry name" value="CCA TRNA NUCLEOTIDYLTRANSFERASE 1, MITOCHONDRIAL"/>
    <property type="match status" value="1"/>
</dbReference>
<dbReference type="InterPro" id="IPR006675">
    <property type="entry name" value="HDIG_dom"/>
</dbReference>
<proteinExistence type="inferred from homology"/>
<reference evidence="10 11" key="1">
    <citation type="submission" date="2019-10" db="EMBL/GenBank/DDBJ databases">
        <title>Rubrobacter sp nov SCSIO 52090 isolated from a deep-sea sediment in the South China Sea.</title>
        <authorList>
            <person name="Chen R.W."/>
        </authorList>
    </citation>
    <scope>NUCLEOTIDE SEQUENCE [LARGE SCALE GENOMIC DNA]</scope>
    <source>
        <strain evidence="10 11">SCSIO 52909</strain>
    </source>
</reference>
<dbReference type="Pfam" id="PF01743">
    <property type="entry name" value="PolyA_pol"/>
    <property type="match status" value="1"/>
</dbReference>
<dbReference type="NCBIfam" id="TIGR00277">
    <property type="entry name" value="HDIG"/>
    <property type="match status" value="1"/>
</dbReference>
<evidence type="ECO:0000256" key="8">
    <source>
        <dbReference type="RuleBase" id="RU003953"/>
    </source>
</evidence>